<evidence type="ECO:0000256" key="4">
    <source>
        <dbReference type="ARBA" id="ARBA00023136"/>
    </source>
</evidence>
<dbReference type="EMBL" id="VORB01000005">
    <property type="protein sequence ID" value="TXC78907.1"/>
    <property type="molecule type" value="Genomic_DNA"/>
</dbReference>
<gene>
    <name evidence="7" type="ORF">FRX97_06750</name>
</gene>
<keyword evidence="3" id="KW-0812">Transmembrane</keyword>
<evidence type="ECO:0000256" key="5">
    <source>
        <dbReference type="SAM" id="SignalP"/>
    </source>
</evidence>
<evidence type="ECO:0000256" key="3">
    <source>
        <dbReference type="ARBA" id="ARBA00022692"/>
    </source>
</evidence>
<dbReference type="RefSeq" id="WP_147014431.1">
    <property type="nucleotide sequence ID" value="NZ_VORB01000005.1"/>
</dbReference>
<evidence type="ECO:0000313" key="8">
    <source>
        <dbReference type="Proteomes" id="UP000321168"/>
    </source>
</evidence>
<dbReference type="AlphaFoldDB" id="A0A5C6V082"/>
<dbReference type="InterPro" id="IPR000184">
    <property type="entry name" value="Bac_surfAg_D15"/>
</dbReference>
<feature type="domain" description="POTRA" evidence="6">
    <location>
        <begin position="24"/>
        <end position="99"/>
    </location>
</feature>
<accession>A0A5C6V082</accession>
<keyword evidence="8" id="KW-1185">Reference proteome</keyword>
<keyword evidence="2" id="KW-1134">Transmembrane beta strand</keyword>
<comment type="subcellular location">
    <subcellularLocation>
        <location evidence="1">Membrane</location>
    </subcellularLocation>
</comment>
<name>A0A5C6V082_9FLAO</name>
<evidence type="ECO:0000256" key="2">
    <source>
        <dbReference type="ARBA" id="ARBA00022452"/>
    </source>
</evidence>
<dbReference type="InterPro" id="IPR034746">
    <property type="entry name" value="POTRA"/>
</dbReference>
<sequence length="459" mass="53855">MSRIFSFLLCFSLTSLFAQSDNLYRLAEITIEGNKITQRSIVLRDVELHEDSLYNKAAIERRIKNSSDNLYRTRLFNFVDLVPTFSDSTFSLKVSLTERWYIWALPVFELADPNFNVWWESRDFNRVNVGINVDHNNFRGRAEKLSLRLKWGYNKQLGLAYSIPYINRDKTIGVSVSTQYRQRYEVIYATENNVRSQYAQLGNATREEWTNQVEWSYRPGNRFTGFLSLWQNNSQVQDTVLEIAPDYYGGRNFLNYWGASIFLRYDSRDLPSYPTSGNYATLSISKPGLGLNEDYNFDIWSLQFRYSKYLPLSENWVFASGMDLGMISYNQLPYFFQSGFGITADIRGYELYFVEAQRYAVWQNQIRFSILKDREFSLPFIKNPSFGRVPYALYIGAHSDFGYSEDDIYTRRNPMDRKLLIGYGLGVDFVTYYDKVFRIDYSVNAFGKSGVYLHFKKAF</sequence>
<comment type="caution">
    <text evidence="7">The sequence shown here is derived from an EMBL/GenBank/DDBJ whole genome shotgun (WGS) entry which is preliminary data.</text>
</comment>
<dbReference type="OrthoDB" id="9768717at2"/>
<evidence type="ECO:0000256" key="1">
    <source>
        <dbReference type="ARBA" id="ARBA00004370"/>
    </source>
</evidence>
<keyword evidence="5" id="KW-0732">Signal</keyword>
<dbReference type="PANTHER" id="PTHR12815:SF18">
    <property type="entry name" value="SORTING AND ASSEMBLY MACHINERY COMPONENT 50 HOMOLOG"/>
    <property type="match status" value="1"/>
</dbReference>
<evidence type="ECO:0000259" key="6">
    <source>
        <dbReference type="PROSITE" id="PS51779"/>
    </source>
</evidence>
<dbReference type="Proteomes" id="UP000321168">
    <property type="component" value="Unassembled WGS sequence"/>
</dbReference>
<dbReference type="GO" id="GO:0019867">
    <property type="term" value="C:outer membrane"/>
    <property type="evidence" value="ECO:0007669"/>
    <property type="project" value="InterPro"/>
</dbReference>
<dbReference type="Gene3D" id="2.40.160.50">
    <property type="entry name" value="membrane protein fhac: a member of the omp85/tpsb transporter family"/>
    <property type="match status" value="1"/>
</dbReference>
<dbReference type="Pfam" id="PF07244">
    <property type="entry name" value="POTRA"/>
    <property type="match status" value="1"/>
</dbReference>
<feature type="signal peptide" evidence="5">
    <location>
        <begin position="1"/>
        <end position="20"/>
    </location>
</feature>
<feature type="chain" id="PRO_5023014137" evidence="5">
    <location>
        <begin position="21"/>
        <end position="459"/>
    </location>
</feature>
<dbReference type="PROSITE" id="PS51779">
    <property type="entry name" value="POTRA"/>
    <property type="match status" value="1"/>
</dbReference>
<dbReference type="Pfam" id="PF01103">
    <property type="entry name" value="Omp85"/>
    <property type="match status" value="1"/>
</dbReference>
<organism evidence="7 8">
    <name type="scientific">Luteibaculum oceani</name>
    <dbReference type="NCBI Taxonomy" id="1294296"/>
    <lineage>
        <taxon>Bacteria</taxon>
        <taxon>Pseudomonadati</taxon>
        <taxon>Bacteroidota</taxon>
        <taxon>Flavobacteriia</taxon>
        <taxon>Flavobacteriales</taxon>
        <taxon>Luteibaculaceae</taxon>
        <taxon>Luteibaculum</taxon>
    </lineage>
</organism>
<protein>
    <submittedName>
        <fullName evidence="7">BamA/TamA family outer membrane protein</fullName>
    </submittedName>
</protein>
<reference evidence="7 8" key="1">
    <citation type="submission" date="2019-08" db="EMBL/GenBank/DDBJ databases">
        <title>Genome of Luteibaculum oceani JCM 18817.</title>
        <authorList>
            <person name="Bowman J.P."/>
        </authorList>
    </citation>
    <scope>NUCLEOTIDE SEQUENCE [LARGE SCALE GENOMIC DNA]</scope>
    <source>
        <strain evidence="7 8">JCM 18817</strain>
    </source>
</reference>
<dbReference type="Gene3D" id="3.10.20.310">
    <property type="entry name" value="membrane protein fhac"/>
    <property type="match status" value="1"/>
</dbReference>
<keyword evidence="4" id="KW-0472">Membrane</keyword>
<dbReference type="PANTHER" id="PTHR12815">
    <property type="entry name" value="SORTING AND ASSEMBLY MACHINERY SAMM50 PROTEIN FAMILY MEMBER"/>
    <property type="match status" value="1"/>
</dbReference>
<proteinExistence type="predicted"/>
<dbReference type="InterPro" id="IPR010827">
    <property type="entry name" value="BamA/TamA_POTRA"/>
</dbReference>
<evidence type="ECO:0000313" key="7">
    <source>
        <dbReference type="EMBL" id="TXC78907.1"/>
    </source>
</evidence>
<dbReference type="InterPro" id="IPR039910">
    <property type="entry name" value="D15-like"/>
</dbReference>